<dbReference type="InterPro" id="IPR013087">
    <property type="entry name" value="Znf_C2H2_type"/>
</dbReference>
<evidence type="ECO:0008006" key="17">
    <source>
        <dbReference type="Google" id="ProtNLM"/>
    </source>
</evidence>
<dbReference type="FunFam" id="3.30.160.60:FF:000624">
    <property type="entry name" value="zinc finger protein 697"/>
    <property type="match status" value="2"/>
</dbReference>
<feature type="binding site" evidence="11">
    <location>
        <position position="60"/>
    </location>
    <ligand>
        <name>Zn(2+)</name>
        <dbReference type="ChEBI" id="CHEBI:29105"/>
    </ligand>
</feature>
<evidence type="ECO:0000256" key="4">
    <source>
        <dbReference type="ARBA" id="ARBA00022771"/>
    </source>
</evidence>
<evidence type="ECO:0000256" key="5">
    <source>
        <dbReference type="ARBA" id="ARBA00022833"/>
    </source>
</evidence>
<feature type="binding site" evidence="11">
    <location>
        <position position="10"/>
    </location>
    <ligand>
        <name>Zn(2+)</name>
        <dbReference type="ChEBI" id="CHEBI:29105"/>
    </ligand>
</feature>
<dbReference type="Pfam" id="PF12874">
    <property type="entry name" value="zf-met"/>
    <property type="match status" value="1"/>
</dbReference>
<evidence type="ECO:0000256" key="2">
    <source>
        <dbReference type="ARBA" id="ARBA00022723"/>
    </source>
</evidence>
<dbReference type="Proteomes" id="UP000095300">
    <property type="component" value="Unassembled WGS sequence"/>
</dbReference>
<accession>A0A1I8PUV7</accession>
<gene>
    <name evidence="15" type="primary">106086236</name>
</gene>
<dbReference type="OrthoDB" id="6077919at2759"/>
<feature type="domain" description="C2H2-type" evidence="13">
    <location>
        <begin position="242"/>
        <end position="269"/>
    </location>
</feature>
<comment type="subcellular location">
    <subcellularLocation>
        <location evidence="1">Nucleus</location>
    </subcellularLocation>
</comment>
<dbReference type="SUPFAM" id="SSF57716">
    <property type="entry name" value="Glucocorticoid receptor-like (DNA-binding domain)"/>
    <property type="match status" value="1"/>
</dbReference>
<dbReference type="GO" id="GO:0010468">
    <property type="term" value="P:regulation of gene expression"/>
    <property type="evidence" value="ECO:0007669"/>
    <property type="project" value="TreeGrafter"/>
</dbReference>
<feature type="domain" description="C2H2-type" evidence="13">
    <location>
        <begin position="270"/>
        <end position="297"/>
    </location>
</feature>
<feature type="domain" description="C2H2-type" evidence="13">
    <location>
        <begin position="326"/>
        <end position="353"/>
    </location>
</feature>
<evidence type="ECO:0000256" key="8">
    <source>
        <dbReference type="ARBA" id="ARBA00023163"/>
    </source>
</evidence>
<dbReference type="SMART" id="SM00868">
    <property type="entry name" value="zf-AD"/>
    <property type="match status" value="1"/>
</dbReference>
<keyword evidence="9" id="KW-0539">Nucleus</keyword>
<keyword evidence="5 11" id="KW-0862">Zinc</keyword>
<organism evidence="15 16">
    <name type="scientific">Stomoxys calcitrans</name>
    <name type="common">Stable fly</name>
    <name type="synonym">Conops calcitrans</name>
    <dbReference type="NCBI Taxonomy" id="35570"/>
    <lineage>
        <taxon>Eukaryota</taxon>
        <taxon>Metazoa</taxon>
        <taxon>Ecdysozoa</taxon>
        <taxon>Arthropoda</taxon>
        <taxon>Hexapoda</taxon>
        <taxon>Insecta</taxon>
        <taxon>Pterygota</taxon>
        <taxon>Neoptera</taxon>
        <taxon>Endopterygota</taxon>
        <taxon>Diptera</taxon>
        <taxon>Brachycera</taxon>
        <taxon>Muscomorpha</taxon>
        <taxon>Muscoidea</taxon>
        <taxon>Muscidae</taxon>
        <taxon>Stomoxys</taxon>
    </lineage>
</organism>
<evidence type="ECO:0000313" key="16">
    <source>
        <dbReference type="Proteomes" id="UP000095300"/>
    </source>
</evidence>
<dbReference type="PROSITE" id="PS51915">
    <property type="entry name" value="ZAD"/>
    <property type="match status" value="1"/>
</dbReference>
<dbReference type="InterPro" id="IPR012934">
    <property type="entry name" value="Znf_AD"/>
</dbReference>
<evidence type="ECO:0000256" key="10">
    <source>
        <dbReference type="PROSITE-ProRule" id="PRU00042"/>
    </source>
</evidence>
<dbReference type="VEuPathDB" id="VectorBase:SCAU011322"/>
<evidence type="ECO:0000259" key="13">
    <source>
        <dbReference type="PROSITE" id="PS50157"/>
    </source>
</evidence>
<dbReference type="EnsemblMetazoa" id="SCAU011322-RA">
    <property type="protein sequence ID" value="SCAU011322-PA"/>
    <property type="gene ID" value="SCAU011322"/>
</dbReference>
<dbReference type="GO" id="GO:0008270">
    <property type="term" value="F:zinc ion binding"/>
    <property type="evidence" value="ECO:0007669"/>
    <property type="project" value="UniProtKB-UniRule"/>
</dbReference>
<dbReference type="Pfam" id="PF07776">
    <property type="entry name" value="zf-AD"/>
    <property type="match status" value="1"/>
</dbReference>
<dbReference type="PROSITE" id="PS00028">
    <property type="entry name" value="ZINC_FINGER_C2H2_1"/>
    <property type="match status" value="5"/>
</dbReference>
<evidence type="ECO:0000256" key="9">
    <source>
        <dbReference type="ARBA" id="ARBA00023242"/>
    </source>
</evidence>
<dbReference type="PANTHER" id="PTHR16515:SF49">
    <property type="entry name" value="GASTRULA ZINC FINGER PROTEIN XLCGF49.1-LIKE-RELATED"/>
    <property type="match status" value="1"/>
</dbReference>
<dbReference type="AlphaFoldDB" id="A0A1I8PUV7"/>
<evidence type="ECO:0000256" key="12">
    <source>
        <dbReference type="SAM" id="MobiDB-lite"/>
    </source>
</evidence>
<feature type="compositionally biased region" description="Acidic residues" evidence="12">
    <location>
        <begin position="164"/>
        <end position="191"/>
    </location>
</feature>
<feature type="compositionally biased region" description="Basic residues" evidence="12">
    <location>
        <begin position="195"/>
        <end position="212"/>
    </location>
</feature>
<evidence type="ECO:0000256" key="11">
    <source>
        <dbReference type="PROSITE-ProRule" id="PRU01263"/>
    </source>
</evidence>
<dbReference type="GO" id="GO:0003677">
    <property type="term" value="F:DNA binding"/>
    <property type="evidence" value="ECO:0007669"/>
    <property type="project" value="UniProtKB-KW"/>
</dbReference>
<reference evidence="15" key="1">
    <citation type="submission" date="2020-05" db="UniProtKB">
        <authorList>
            <consortium name="EnsemblMetazoa"/>
        </authorList>
    </citation>
    <scope>IDENTIFICATION</scope>
    <source>
        <strain evidence="15">USDA</strain>
    </source>
</reference>
<dbReference type="FunFam" id="3.30.160.60:FF:000184">
    <property type="entry name" value="Zinc finger protein 333"/>
    <property type="match status" value="1"/>
</dbReference>
<dbReference type="STRING" id="35570.A0A1I8PUV7"/>
<dbReference type="SMART" id="SM00355">
    <property type="entry name" value="ZnF_C2H2"/>
    <property type="match status" value="5"/>
</dbReference>
<dbReference type="GO" id="GO:0005634">
    <property type="term" value="C:nucleus"/>
    <property type="evidence" value="ECO:0007669"/>
    <property type="project" value="UniProtKB-SubCell"/>
</dbReference>
<dbReference type="KEGG" id="scac:106086236"/>
<feature type="binding site" evidence="11">
    <location>
        <position position="7"/>
    </location>
    <ligand>
        <name>Zn(2+)</name>
        <dbReference type="ChEBI" id="CHEBI:29105"/>
    </ligand>
</feature>
<dbReference type="Pfam" id="PF00096">
    <property type="entry name" value="zf-C2H2"/>
    <property type="match status" value="3"/>
</dbReference>
<feature type="domain" description="ZAD" evidence="14">
    <location>
        <begin position="5"/>
        <end position="84"/>
    </location>
</feature>
<dbReference type="InterPro" id="IPR050331">
    <property type="entry name" value="Zinc_finger"/>
</dbReference>
<proteinExistence type="predicted"/>
<keyword evidence="2 11" id="KW-0479">Metal-binding</keyword>
<dbReference type="Gene3D" id="3.30.160.60">
    <property type="entry name" value="Classic Zinc Finger"/>
    <property type="match status" value="5"/>
</dbReference>
<dbReference type="PANTHER" id="PTHR16515">
    <property type="entry name" value="PR DOMAIN ZINC FINGER PROTEIN"/>
    <property type="match status" value="1"/>
</dbReference>
<dbReference type="FunFam" id="3.30.160.60:FF:000295">
    <property type="entry name" value="zinc finger protein 19"/>
    <property type="match status" value="1"/>
</dbReference>
<evidence type="ECO:0000313" key="15">
    <source>
        <dbReference type="EnsemblMetazoa" id="SCAU011322-PA"/>
    </source>
</evidence>
<dbReference type="SUPFAM" id="SSF57667">
    <property type="entry name" value="beta-beta-alpha zinc fingers"/>
    <property type="match status" value="3"/>
</dbReference>
<keyword evidence="8" id="KW-0804">Transcription</keyword>
<sequence length="415" mass="47868">MPVHKMCRICLAEDKARMGMQPLFDEKNIRCAEIVQRIEECGGIVLKHHEEFPTMICFQCLDSLNTSYKFRLMCQSSEQALLDAIVKSELKTEPIEFATSSNSGPLKTKSNGDDEDENEEMFFDLRSDFIEGQEVDFDELGDTKHDYSDNDRDDDFFVVEEQDLDEIDGEEHLDDSDTENEVEKLIDDDEFVPIPKKKKSKTNTKVGKKPRAKNATNKSSGEKPQPKVRGRKKKPENESESNICEICGNIYAKRSLLNMHMRRHRSEKPFECEICGKQFTCPSEIGRHIRIHTGEKPYVCRFCGRTFADRSTNIKHERIHTNERPFTCQTCGKSFTYSNVLKNHMLTHTGEKPFPCLPCNKTFSRKHQLDQHLSTITHQQTVKNLLPQTVQAQDGTEFRVQINDTRTQTVESNNE</sequence>
<evidence type="ECO:0000256" key="1">
    <source>
        <dbReference type="ARBA" id="ARBA00004123"/>
    </source>
</evidence>
<feature type="region of interest" description="Disordered" evidence="12">
    <location>
        <begin position="98"/>
        <end position="117"/>
    </location>
</feature>
<keyword evidence="16" id="KW-1185">Reference proteome</keyword>
<evidence type="ECO:0000256" key="7">
    <source>
        <dbReference type="ARBA" id="ARBA00023125"/>
    </source>
</evidence>
<evidence type="ECO:0000256" key="3">
    <source>
        <dbReference type="ARBA" id="ARBA00022737"/>
    </source>
</evidence>
<feature type="binding site" evidence="11">
    <location>
        <position position="57"/>
    </location>
    <ligand>
        <name>Zn(2+)</name>
        <dbReference type="ChEBI" id="CHEBI:29105"/>
    </ligand>
</feature>
<evidence type="ECO:0000256" key="6">
    <source>
        <dbReference type="ARBA" id="ARBA00023015"/>
    </source>
</evidence>
<keyword evidence="7" id="KW-0238">DNA-binding</keyword>
<feature type="domain" description="C2H2-type" evidence="13">
    <location>
        <begin position="298"/>
        <end position="325"/>
    </location>
</feature>
<feature type="compositionally biased region" description="Polar residues" evidence="12">
    <location>
        <begin position="98"/>
        <end position="109"/>
    </location>
</feature>
<feature type="domain" description="C2H2-type" evidence="13">
    <location>
        <begin position="354"/>
        <end position="378"/>
    </location>
</feature>
<feature type="region of interest" description="Disordered" evidence="12">
    <location>
        <begin position="164"/>
        <end position="237"/>
    </location>
</feature>
<dbReference type="Gene3D" id="3.40.1800.20">
    <property type="match status" value="1"/>
</dbReference>
<dbReference type="InterPro" id="IPR036236">
    <property type="entry name" value="Znf_C2H2_sf"/>
</dbReference>
<dbReference type="PROSITE" id="PS50157">
    <property type="entry name" value="ZINC_FINGER_C2H2_2"/>
    <property type="match status" value="5"/>
</dbReference>
<keyword evidence="6" id="KW-0805">Transcription regulation</keyword>
<protein>
    <recommendedName>
        <fullName evidence="17">Protein krueppel</fullName>
    </recommendedName>
</protein>
<dbReference type="Pfam" id="PF13894">
    <property type="entry name" value="zf-C2H2_4"/>
    <property type="match status" value="1"/>
</dbReference>
<name>A0A1I8PUV7_STOCA</name>
<evidence type="ECO:0000259" key="14">
    <source>
        <dbReference type="PROSITE" id="PS51915"/>
    </source>
</evidence>
<keyword evidence="4 10" id="KW-0863">Zinc-finger</keyword>
<keyword evidence="3" id="KW-0677">Repeat</keyword>